<evidence type="ECO:0000313" key="1">
    <source>
        <dbReference type="EMBL" id="KAG5182867.1"/>
    </source>
</evidence>
<name>A0A835YWC6_9STRA</name>
<evidence type="ECO:0000313" key="2">
    <source>
        <dbReference type="Proteomes" id="UP000664859"/>
    </source>
</evidence>
<reference evidence="1" key="1">
    <citation type="submission" date="2021-02" db="EMBL/GenBank/DDBJ databases">
        <title>First Annotated Genome of the Yellow-green Alga Tribonema minus.</title>
        <authorList>
            <person name="Mahan K.M."/>
        </authorList>
    </citation>
    <scope>NUCLEOTIDE SEQUENCE</scope>
    <source>
        <strain evidence="1">UTEX B ZZ1240</strain>
    </source>
</reference>
<organism evidence="1 2">
    <name type="scientific">Tribonema minus</name>
    <dbReference type="NCBI Taxonomy" id="303371"/>
    <lineage>
        <taxon>Eukaryota</taxon>
        <taxon>Sar</taxon>
        <taxon>Stramenopiles</taxon>
        <taxon>Ochrophyta</taxon>
        <taxon>PX clade</taxon>
        <taxon>Xanthophyceae</taxon>
        <taxon>Tribonematales</taxon>
        <taxon>Tribonemataceae</taxon>
        <taxon>Tribonema</taxon>
    </lineage>
</organism>
<keyword evidence="2" id="KW-1185">Reference proteome</keyword>
<accession>A0A835YWC6</accession>
<proteinExistence type="predicted"/>
<dbReference type="AlphaFoldDB" id="A0A835YWC6"/>
<comment type="caution">
    <text evidence="1">The sequence shown here is derived from an EMBL/GenBank/DDBJ whole genome shotgun (WGS) entry which is preliminary data.</text>
</comment>
<sequence length="103" mass="11479">MAPSATTGAVIDDAEQFFSEYRRTGGQRAYSILCEVLTAFFEYTMPAYITGDCEYRVAGPDGAEVMIEDRDDAMLKFAAHYCDGDCEEALRIFYAVDSVHAYT</sequence>
<protein>
    <submittedName>
        <fullName evidence="1">Uncharacterized protein</fullName>
    </submittedName>
</protein>
<dbReference type="EMBL" id="JAFCMP010000223">
    <property type="protein sequence ID" value="KAG5182867.1"/>
    <property type="molecule type" value="Genomic_DNA"/>
</dbReference>
<gene>
    <name evidence="1" type="ORF">JKP88DRAFT_241179</name>
</gene>
<dbReference type="Proteomes" id="UP000664859">
    <property type="component" value="Unassembled WGS sequence"/>
</dbReference>